<protein>
    <recommendedName>
        <fullName evidence="15">UvrABC system protein A</fullName>
    </recommendedName>
    <alternativeName>
        <fullName evidence="16">Excinuclease ABC subunit A</fullName>
    </alternativeName>
</protein>
<dbReference type="Gene3D" id="1.20.1580.10">
    <property type="entry name" value="ABC transporter ATPase like domain"/>
    <property type="match status" value="2"/>
</dbReference>
<dbReference type="GO" id="GO:0005524">
    <property type="term" value="F:ATP binding"/>
    <property type="evidence" value="ECO:0007669"/>
    <property type="project" value="UniProtKB-KW"/>
</dbReference>
<evidence type="ECO:0000256" key="3">
    <source>
        <dbReference type="ARBA" id="ARBA00022723"/>
    </source>
</evidence>
<evidence type="ECO:0000256" key="10">
    <source>
        <dbReference type="ARBA" id="ARBA00022840"/>
    </source>
</evidence>
<gene>
    <name evidence="18" type="primary">uvrA_2</name>
    <name evidence="18" type="ORF">DSCW_67410</name>
</gene>
<keyword evidence="3" id="KW-0479">Metal-binding</keyword>
<dbReference type="RefSeq" id="WP_269433806.1">
    <property type="nucleotide sequence ID" value="NZ_AP021875.1"/>
</dbReference>
<keyword evidence="11" id="KW-0267">Excision nuclease</keyword>
<dbReference type="FunFam" id="1.20.1580.10:FF:000002">
    <property type="entry name" value="UvrABC system protein A"/>
    <property type="match status" value="1"/>
</dbReference>
<evidence type="ECO:0000256" key="5">
    <source>
        <dbReference type="ARBA" id="ARBA00022741"/>
    </source>
</evidence>
<comment type="subcellular location">
    <subcellularLocation>
        <location evidence="1">Cytoplasm</location>
    </subcellularLocation>
</comment>
<evidence type="ECO:0000256" key="6">
    <source>
        <dbReference type="ARBA" id="ARBA00022763"/>
    </source>
</evidence>
<dbReference type="InterPro" id="IPR041552">
    <property type="entry name" value="UvrA_DNA-bd"/>
</dbReference>
<evidence type="ECO:0000256" key="16">
    <source>
        <dbReference type="ARBA" id="ARBA00042156"/>
    </source>
</evidence>
<evidence type="ECO:0000256" key="14">
    <source>
        <dbReference type="ARBA" id="ARBA00038000"/>
    </source>
</evidence>
<name>A0A5K7ZLY0_9BACT</name>
<accession>A0A5K7ZLY0</accession>
<keyword evidence="10" id="KW-0067">ATP-binding</keyword>
<evidence type="ECO:0000313" key="19">
    <source>
        <dbReference type="Proteomes" id="UP000427769"/>
    </source>
</evidence>
<dbReference type="NCBIfam" id="TIGR00630">
    <property type="entry name" value="uvra"/>
    <property type="match status" value="1"/>
</dbReference>
<evidence type="ECO:0000256" key="4">
    <source>
        <dbReference type="ARBA" id="ARBA00022737"/>
    </source>
</evidence>
<evidence type="ECO:0000256" key="12">
    <source>
        <dbReference type="ARBA" id="ARBA00023125"/>
    </source>
</evidence>
<dbReference type="GO" id="GO:0004518">
    <property type="term" value="F:nuclease activity"/>
    <property type="evidence" value="ECO:0007669"/>
    <property type="project" value="UniProtKB-KW"/>
</dbReference>
<feature type="domain" description="ABC transporter" evidence="17">
    <location>
        <begin position="604"/>
        <end position="941"/>
    </location>
</feature>
<evidence type="ECO:0000256" key="8">
    <source>
        <dbReference type="ARBA" id="ARBA00022771"/>
    </source>
</evidence>
<keyword evidence="13" id="KW-0234">DNA repair</keyword>
<dbReference type="SUPFAM" id="SSF52540">
    <property type="entry name" value="P-loop containing nucleoside triphosphate hydrolases"/>
    <property type="match status" value="2"/>
</dbReference>
<evidence type="ECO:0000256" key="15">
    <source>
        <dbReference type="ARBA" id="ARBA00039316"/>
    </source>
</evidence>
<dbReference type="EMBL" id="AP021875">
    <property type="protein sequence ID" value="BBO79324.1"/>
    <property type="molecule type" value="Genomic_DNA"/>
</dbReference>
<keyword evidence="19" id="KW-1185">Reference proteome</keyword>
<dbReference type="Pfam" id="PF17760">
    <property type="entry name" value="UvrA_inter"/>
    <property type="match status" value="1"/>
</dbReference>
<proteinExistence type="inferred from homology"/>
<evidence type="ECO:0000259" key="17">
    <source>
        <dbReference type="PROSITE" id="PS50893"/>
    </source>
</evidence>
<keyword evidence="8" id="KW-0863">Zinc-finger</keyword>
<dbReference type="KEGG" id="dwd:DSCW_67410"/>
<dbReference type="PROSITE" id="PS50893">
    <property type="entry name" value="ABC_TRANSPORTER_2"/>
    <property type="match status" value="1"/>
</dbReference>
<dbReference type="PANTHER" id="PTHR43152:SF3">
    <property type="entry name" value="UVRABC SYSTEM PROTEIN A"/>
    <property type="match status" value="1"/>
</dbReference>
<dbReference type="GO" id="GO:0006289">
    <property type="term" value="P:nucleotide-excision repair"/>
    <property type="evidence" value="ECO:0007669"/>
    <property type="project" value="InterPro"/>
</dbReference>
<sequence length="948" mass="104749">MNRPDTITIEGARQHNLKNISLMLPRNRLVVISGLSGSGKSTLAFDTLYAEGQRRYVESLSTYARQFLERLEKPDVDLIEGLSPAIAIEQKTAAHNPRSTVGTVTEIYDFLRLLYARAGIAHCYQCGRPIISQTIDEMVTAVLQRPEGSRLLILSPLSTKSMESPEDLLKPLRKDGFARIRIDGSIRELEAVGTISDLPSRKIEVVVDRLILKEGIRNRLADSMELALARSGGRVEVAFVGRRPHEVLETLQFSEIAMCVHCQVGYPELTPASFSFNSPNGACPHCDGLGITRDFSIRKIVPNAELSLREGAVSFWAHRHSVAFMTFLEELTAFYETDIYTPYKDLPEAFQRALMYGSGDQQIPFTPFEKQNGQKRPKPFEGIIAQLRTRLNQAATTAEKNSISRFMAELACPHCEGSRLRRESRHIRIGGYSIDALGSQPISRLQEFFSTYRPHGKRGLIAAKIVKEIGARLKFLGDVGLSYLTLNRPAHTLSGGESQRIRLATQIGSKLTGVLYVLDEPSIGLHQRDNQRLLETLMNMRDMGNSVLVVEHDEETILAADHVVDMGPGAGVDGGEIVFQGPPDKLVADEYSLTGKYLSGRLRIEVPSQRRTAGQGEIRITGACQNNLKDIEVGFPLGAFIAVTGVSGSGKSTLVIETLYRAAIRHLQQLNQSAGRYEEIAGLEKINKVIDIDQSPIGKTPRSNPATYTGLFAPIRELFSRTPEARMRGYKPGRFSFNIRGGRCEACEGDGIVRIEMHFLPDIHVPCDICKGKRYNRETLEIRYKGKTIADVLEMTVDQGLALFRNIEAIRSKLQTLADVGLGYVPMGQSATTLSGGEAQRIKLARELSKRDTGRTLYILDEPTTGLHPDDIRKLLDVLTRLVDAGNTVVVIEHNLDVIKTADHIIDLGPEGGDAGGYIIATGTPESICRVAESHTGRYLQRILGEGK</sequence>
<dbReference type="InterPro" id="IPR004602">
    <property type="entry name" value="UvrA"/>
</dbReference>
<dbReference type="GO" id="GO:0009380">
    <property type="term" value="C:excinuclease repair complex"/>
    <property type="evidence" value="ECO:0007669"/>
    <property type="project" value="InterPro"/>
</dbReference>
<dbReference type="InterPro" id="IPR003439">
    <property type="entry name" value="ABC_transporter-like_ATP-bd"/>
</dbReference>
<keyword evidence="9" id="KW-0862">Zinc</keyword>
<dbReference type="GO" id="GO:0003677">
    <property type="term" value="F:DNA binding"/>
    <property type="evidence" value="ECO:0007669"/>
    <property type="project" value="UniProtKB-KW"/>
</dbReference>
<keyword evidence="12" id="KW-0238">DNA-binding</keyword>
<dbReference type="GO" id="GO:0008270">
    <property type="term" value="F:zinc ion binding"/>
    <property type="evidence" value="ECO:0007669"/>
    <property type="project" value="UniProtKB-KW"/>
</dbReference>
<dbReference type="AlphaFoldDB" id="A0A5K7ZLY0"/>
<dbReference type="PROSITE" id="PS00211">
    <property type="entry name" value="ABC_TRANSPORTER_1"/>
    <property type="match status" value="2"/>
</dbReference>
<dbReference type="PANTHER" id="PTHR43152">
    <property type="entry name" value="UVRABC SYSTEM PROTEIN A"/>
    <property type="match status" value="1"/>
</dbReference>
<evidence type="ECO:0000256" key="13">
    <source>
        <dbReference type="ARBA" id="ARBA00023204"/>
    </source>
</evidence>
<evidence type="ECO:0000256" key="7">
    <source>
        <dbReference type="ARBA" id="ARBA00022769"/>
    </source>
</evidence>
<evidence type="ECO:0000256" key="9">
    <source>
        <dbReference type="ARBA" id="ARBA00022833"/>
    </source>
</evidence>
<dbReference type="NCBIfam" id="NF001503">
    <property type="entry name" value="PRK00349.1"/>
    <property type="match status" value="1"/>
</dbReference>
<reference evidence="18 19" key="1">
    <citation type="submission" date="2019-11" db="EMBL/GenBank/DDBJ databases">
        <title>Comparative genomics of hydrocarbon-degrading Desulfosarcina strains.</title>
        <authorList>
            <person name="Watanabe M."/>
            <person name="Kojima H."/>
            <person name="Fukui M."/>
        </authorList>
    </citation>
    <scope>NUCLEOTIDE SEQUENCE [LARGE SCALE GENOMIC DNA]</scope>
    <source>
        <strain evidence="18 19">PP31</strain>
    </source>
</reference>
<evidence type="ECO:0000256" key="2">
    <source>
        <dbReference type="ARBA" id="ARBA00022490"/>
    </source>
</evidence>
<keyword evidence="5" id="KW-0547">Nucleotide-binding</keyword>
<dbReference type="CDD" id="cd03271">
    <property type="entry name" value="ABC_UvrA_II"/>
    <property type="match status" value="1"/>
</dbReference>
<evidence type="ECO:0000256" key="11">
    <source>
        <dbReference type="ARBA" id="ARBA00022881"/>
    </source>
</evidence>
<dbReference type="Gene3D" id="3.30.1490.20">
    <property type="entry name" value="ATP-grasp fold, A domain"/>
    <property type="match status" value="1"/>
</dbReference>
<dbReference type="Gene3D" id="1.10.8.280">
    <property type="entry name" value="ABC transporter ATPase domain-like"/>
    <property type="match status" value="1"/>
</dbReference>
<organism evidence="18 19">
    <name type="scientific">Desulfosarcina widdelii</name>
    <dbReference type="NCBI Taxonomy" id="947919"/>
    <lineage>
        <taxon>Bacteria</taxon>
        <taxon>Pseudomonadati</taxon>
        <taxon>Thermodesulfobacteriota</taxon>
        <taxon>Desulfobacteria</taxon>
        <taxon>Desulfobacterales</taxon>
        <taxon>Desulfosarcinaceae</taxon>
        <taxon>Desulfosarcina</taxon>
    </lineage>
</organism>
<keyword evidence="6" id="KW-0227">DNA damage</keyword>
<dbReference type="InterPro" id="IPR041102">
    <property type="entry name" value="UvrA_inter"/>
</dbReference>
<dbReference type="Gene3D" id="3.40.50.300">
    <property type="entry name" value="P-loop containing nucleotide triphosphate hydrolases"/>
    <property type="match status" value="2"/>
</dbReference>
<keyword evidence="7" id="KW-0228">DNA excision</keyword>
<dbReference type="Pfam" id="PF17755">
    <property type="entry name" value="UvrA_DNA-bind"/>
    <property type="match status" value="1"/>
</dbReference>
<dbReference type="SMART" id="SM00382">
    <property type="entry name" value="AAA"/>
    <property type="match status" value="1"/>
</dbReference>
<dbReference type="GO" id="GO:0016887">
    <property type="term" value="F:ATP hydrolysis activity"/>
    <property type="evidence" value="ECO:0007669"/>
    <property type="project" value="InterPro"/>
</dbReference>
<dbReference type="Proteomes" id="UP000427769">
    <property type="component" value="Chromosome"/>
</dbReference>
<dbReference type="InterPro" id="IPR027417">
    <property type="entry name" value="P-loop_NTPase"/>
</dbReference>
<dbReference type="GO" id="GO:0005737">
    <property type="term" value="C:cytoplasm"/>
    <property type="evidence" value="ECO:0007669"/>
    <property type="project" value="UniProtKB-SubCell"/>
</dbReference>
<keyword evidence="2" id="KW-0963">Cytoplasm</keyword>
<dbReference type="InterPro" id="IPR017871">
    <property type="entry name" value="ABC_transporter-like_CS"/>
</dbReference>
<evidence type="ECO:0000256" key="1">
    <source>
        <dbReference type="ARBA" id="ARBA00004496"/>
    </source>
</evidence>
<keyword evidence="4" id="KW-0677">Repeat</keyword>
<dbReference type="InterPro" id="IPR013815">
    <property type="entry name" value="ATP_grasp_subdomain_1"/>
</dbReference>
<comment type="similarity">
    <text evidence="14">Belongs to the ABC transporter superfamily. UvrA family.</text>
</comment>
<dbReference type="InterPro" id="IPR003593">
    <property type="entry name" value="AAA+_ATPase"/>
</dbReference>
<evidence type="ECO:0000313" key="18">
    <source>
        <dbReference type="EMBL" id="BBO79324.1"/>
    </source>
</evidence>